<dbReference type="InterPro" id="IPR019775">
    <property type="entry name" value="WD40_repeat_CS"/>
</dbReference>
<feature type="repeat" description="WD" evidence="5">
    <location>
        <begin position="146"/>
        <end position="187"/>
    </location>
</feature>
<dbReference type="InterPro" id="IPR001680">
    <property type="entry name" value="WD40_rpt"/>
</dbReference>
<evidence type="ECO:0000256" key="5">
    <source>
        <dbReference type="PROSITE-ProRule" id="PRU00221"/>
    </source>
</evidence>
<dbReference type="GO" id="GO:0043161">
    <property type="term" value="P:proteasome-mediated ubiquitin-dependent protein catabolic process"/>
    <property type="evidence" value="ECO:0007669"/>
    <property type="project" value="TreeGrafter"/>
</dbReference>
<dbReference type="RefSeq" id="XP_024573460.1">
    <property type="nucleotide sequence ID" value="XM_024722378.1"/>
</dbReference>
<evidence type="ECO:0000256" key="1">
    <source>
        <dbReference type="ARBA" id="ARBA00004496"/>
    </source>
</evidence>
<dbReference type="EMBL" id="CCYD01000261">
    <property type="protein sequence ID" value="CEG37091.1"/>
    <property type="molecule type" value="Genomic_DNA"/>
</dbReference>
<dbReference type="GO" id="GO:0005737">
    <property type="term" value="C:cytoplasm"/>
    <property type="evidence" value="ECO:0007669"/>
    <property type="project" value="UniProtKB-SubCell"/>
</dbReference>
<organism evidence="8 9">
    <name type="scientific">Plasmopara halstedii</name>
    <name type="common">Downy mildew of sunflower</name>
    <dbReference type="NCBI Taxonomy" id="4781"/>
    <lineage>
        <taxon>Eukaryota</taxon>
        <taxon>Sar</taxon>
        <taxon>Stramenopiles</taxon>
        <taxon>Oomycota</taxon>
        <taxon>Peronosporomycetes</taxon>
        <taxon>Peronosporales</taxon>
        <taxon>Peronosporaceae</taxon>
        <taxon>Plasmopara</taxon>
    </lineage>
</organism>
<evidence type="ECO:0000256" key="2">
    <source>
        <dbReference type="ARBA" id="ARBA00022490"/>
    </source>
</evidence>
<dbReference type="PANTHER" id="PTHR19849:SF0">
    <property type="entry name" value="PHOSPHOLIPASE A-2-ACTIVATING PROTEIN"/>
    <property type="match status" value="1"/>
</dbReference>
<dbReference type="AlphaFoldDB" id="A0A0N7L3X5"/>
<dbReference type="Gene3D" id="3.10.20.870">
    <property type="entry name" value="PFU (PLAA family ubiquitin binding), C-terminal domain"/>
    <property type="match status" value="1"/>
</dbReference>
<proteinExistence type="predicted"/>
<dbReference type="PROSITE" id="PS50294">
    <property type="entry name" value="WD_REPEATS_REGION"/>
    <property type="match status" value="2"/>
</dbReference>
<dbReference type="PROSITE" id="PS50082">
    <property type="entry name" value="WD_REPEATS_2"/>
    <property type="match status" value="2"/>
</dbReference>
<dbReference type="Pfam" id="PF09070">
    <property type="entry name" value="PFU"/>
    <property type="match status" value="1"/>
</dbReference>
<comment type="subcellular location">
    <subcellularLocation>
        <location evidence="1">Cytoplasm</location>
    </subcellularLocation>
</comment>
<dbReference type="GO" id="GO:0043130">
    <property type="term" value="F:ubiquitin binding"/>
    <property type="evidence" value="ECO:0007669"/>
    <property type="project" value="TreeGrafter"/>
</dbReference>
<dbReference type="InterPro" id="IPR015155">
    <property type="entry name" value="PFU"/>
</dbReference>
<dbReference type="CDD" id="cd00200">
    <property type="entry name" value="WD40"/>
    <property type="match status" value="1"/>
</dbReference>
<reference evidence="9" key="1">
    <citation type="submission" date="2014-09" db="EMBL/GenBank/DDBJ databases">
        <authorList>
            <person name="Sharma Rahul"/>
            <person name="Thines Marco"/>
        </authorList>
    </citation>
    <scope>NUCLEOTIDE SEQUENCE [LARGE SCALE GENOMIC DNA]</scope>
</reference>
<evidence type="ECO:0000256" key="4">
    <source>
        <dbReference type="ARBA" id="ARBA00022737"/>
    </source>
</evidence>
<dbReference type="OMA" id="DKCIYYW"/>
<feature type="domain" description="PUL" evidence="7">
    <location>
        <begin position="538"/>
        <end position="821"/>
    </location>
</feature>
<dbReference type="FunFam" id="1.25.10.10:FF:000250">
    <property type="entry name" value="Phospholipase A-2-activating protein isoform A"/>
    <property type="match status" value="1"/>
</dbReference>
<dbReference type="InterPro" id="IPR038122">
    <property type="entry name" value="PFU_sf"/>
</dbReference>
<feature type="repeat" description="WD" evidence="5">
    <location>
        <begin position="57"/>
        <end position="87"/>
    </location>
</feature>
<keyword evidence="4" id="KW-0677">Repeat</keyword>
<dbReference type="InterPro" id="IPR036322">
    <property type="entry name" value="WD40_repeat_dom_sf"/>
</dbReference>
<dbReference type="PANTHER" id="PTHR19849">
    <property type="entry name" value="PHOSPHOLIPASE A-2-ACTIVATING PROTEIN"/>
    <property type="match status" value="1"/>
</dbReference>
<dbReference type="PROSITE" id="PS51396">
    <property type="entry name" value="PUL"/>
    <property type="match status" value="1"/>
</dbReference>
<evidence type="ECO:0000313" key="8">
    <source>
        <dbReference type="EMBL" id="CEG37091.1"/>
    </source>
</evidence>
<dbReference type="Pfam" id="PF08324">
    <property type="entry name" value="PUL"/>
    <property type="match status" value="1"/>
</dbReference>
<dbReference type="GO" id="GO:0005634">
    <property type="term" value="C:nucleus"/>
    <property type="evidence" value="ECO:0007669"/>
    <property type="project" value="TreeGrafter"/>
</dbReference>
<evidence type="ECO:0000259" key="7">
    <source>
        <dbReference type="PROSITE" id="PS51396"/>
    </source>
</evidence>
<dbReference type="InterPro" id="IPR013535">
    <property type="entry name" value="PUL_dom"/>
</dbReference>
<dbReference type="Pfam" id="PF00400">
    <property type="entry name" value="WD40"/>
    <property type="match status" value="6"/>
</dbReference>
<keyword evidence="3 5" id="KW-0853">WD repeat</keyword>
<dbReference type="OrthoDB" id="10265988at2759"/>
<dbReference type="FunFam" id="3.10.20.870:FF:000004">
    <property type="entry name" value="Phospholipase A-2-activating protein"/>
    <property type="match status" value="1"/>
</dbReference>
<evidence type="ECO:0000313" key="9">
    <source>
        <dbReference type="Proteomes" id="UP000054928"/>
    </source>
</evidence>
<keyword evidence="9" id="KW-1185">Reference proteome</keyword>
<feature type="domain" description="PFU" evidence="6">
    <location>
        <begin position="420"/>
        <end position="514"/>
    </location>
</feature>
<dbReference type="PROSITE" id="PS00678">
    <property type="entry name" value="WD_REPEATS_1"/>
    <property type="match status" value="1"/>
</dbReference>
<dbReference type="SUPFAM" id="SSF50978">
    <property type="entry name" value="WD40 repeat-like"/>
    <property type="match status" value="1"/>
</dbReference>
<evidence type="ECO:0000259" key="6">
    <source>
        <dbReference type="PROSITE" id="PS51394"/>
    </source>
</evidence>
<sequence>MREQRIGGLTEQNDIFRLLCRFRIIITRYIVSGYCIFTDLISQKATMTATYDVNCELRGHEGAVRCITTISNDLLVTGAMDSVARVWVRDSSSTIGNFVALQSAVTYEHEHWVTASVALEGGGFATGSMDKKIHLFDSQANCYAVLQGHEGGITSLNLSLDKKTLFSGSWDGTARIWNLEKLQCLQVLRGHENGVCVLSLPDGSLVTGSTGQQVGNRVVDFKLRFWTKDTFALTKSLTDHQGPIRQLALVPDIGFVSCSNDGSIKLRSMDGSILASMEHPLNPEGKPGFILGVCVLSNGCLVSASEDSTARVWSQDGALIQTLEHPGGLWCVAPLPNGDFATGCDDKAVRVFTYDVARVDPNAVASFQAAVEEARIARTQGPSGVEIKSLPDYDQRINVPGMSDGQIQMFRRATKAWACQWSGPSGTWIDIGEVTGTGGGGVIDGQAYDMLIPVEIETPGGLKKLKIGYNQGQNPFTIAQKFIDQHLLDQAYLREIADYITQRAGEYHPPVLGSNDSLDSTSGNCVSADSAATVPRYKYFPVSGYNTFETTKIARLMSTLRQFNDQLKEAQAPEALTDSQLIALDQIVHIVQDTAFYHSSTFTVSEIAALKSSLNIWPANKAFPTLDLLRLVLVHPHGPASLGEAGLEALVTKVLRIGLETSPTEGDDAIPVATRMLSLRVLANMFLHDAARKSILAHKDEVLKKLPLFQKFHDKLVALSLSTILLNFARVQVASSGALTPEDQVVVVSLSADLLNGAYTVEELGDDTILRSLVAIGTMALSGDVRTKEAAKIHISIFSAGKANETSAPTVRECLTELLQLLD</sequence>
<name>A0A0N7L3X5_PLAHL</name>
<accession>A0A0N7L3X5</accession>
<protein>
    <submittedName>
        <fullName evidence="8">Phospholipase A2-activating protein (Contains WD40 repeats)</fullName>
    </submittedName>
</protein>
<keyword evidence="2" id="KW-0963">Cytoplasm</keyword>
<dbReference type="InterPro" id="IPR011989">
    <property type="entry name" value="ARM-like"/>
</dbReference>
<dbReference type="STRING" id="4781.A0A0N7L3X5"/>
<evidence type="ECO:0000256" key="3">
    <source>
        <dbReference type="ARBA" id="ARBA00022574"/>
    </source>
</evidence>
<dbReference type="InterPro" id="IPR015943">
    <property type="entry name" value="WD40/YVTN_repeat-like_dom_sf"/>
</dbReference>
<dbReference type="Gene3D" id="1.25.10.10">
    <property type="entry name" value="Leucine-rich Repeat Variant"/>
    <property type="match status" value="1"/>
</dbReference>
<dbReference type="GO" id="GO:0010992">
    <property type="term" value="P:ubiquitin recycling"/>
    <property type="evidence" value="ECO:0007669"/>
    <property type="project" value="TreeGrafter"/>
</dbReference>
<dbReference type="SMART" id="SM00320">
    <property type="entry name" value="WD40"/>
    <property type="match status" value="7"/>
</dbReference>
<dbReference type="Proteomes" id="UP000054928">
    <property type="component" value="Unassembled WGS sequence"/>
</dbReference>
<dbReference type="Gene3D" id="2.130.10.10">
    <property type="entry name" value="YVTN repeat-like/Quinoprotein amine dehydrogenase"/>
    <property type="match status" value="2"/>
</dbReference>
<dbReference type="GeneID" id="36399605"/>
<dbReference type="PROSITE" id="PS51394">
    <property type="entry name" value="PFU"/>
    <property type="match status" value="1"/>
</dbReference>